<dbReference type="InterPro" id="IPR029063">
    <property type="entry name" value="SAM-dependent_MTases_sf"/>
</dbReference>
<dbReference type="InterPro" id="IPR002052">
    <property type="entry name" value="DNA_methylase_N6_adenine_CS"/>
</dbReference>
<dbReference type="EC" id="2.1.1.171" evidence="3"/>
<evidence type="ECO:0000313" key="4">
    <source>
        <dbReference type="Proteomes" id="UP000708347"/>
    </source>
</evidence>
<name>A0ABX2JVN4_9MYCO</name>
<dbReference type="RefSeq" id="WP_174398763.1">
    <property type="nucleotide sequence ID" value="NZ_VBSB01000009.1"/>
</dbReference>
<dbReference type="Pfam" id="PF03602">
    <property type="entry name" value="Cons_hypoth95"/>
    <property type="match status" value="1"/>
</dbReference>
<dbReference type="InterPro" id="IPR004398">
    <property type="entry name" value="RNA_MeTrfase_RsmD"/>
</dbReference>
<dbReference type="Gene3D" id="3.40.50.150">
    <property type="entry name" value="Vaccinia Virus protein VP39"/>
    <property type="match status" value="1"/>
</dbReference>
<dbReference type="SUPFAM" id="SSF53335">
    <property type="entry name" value="S-adenosyl-L-methionine-dependent methyltransferases"/>
    <property type="match status" value="1"/>
</dbReference>
<evidence type="ECO:0000313" key="3">
    <source>
        <dbReference type="EMBL" id="NTY60859.1"/>
    </source>
</evidence>
<dbReference type="PANTHER" id="PTHR43542:SF1">
    <property type="entry name" value="METHYLTRANSFERASE"/>
    <property type="match status" value="1"/>
</dbReference>
<dbReference type="PIRSF" id="PIRSF004553">
    <property type="entry name" value="CHP00095"/>
    <property type="match status" value="1"/>
</dbReference>
<dbReference type="PROSITE" id="PS00092">
    <property type="entry name" value="N6_MTASE"/>
    <property type="match status" value="1"/>
</dbReference>
<dbReference type="PANTHER" id="PTHR43542">
    <property type="entry name" value="METHYLTRANSFERASE"/>
    <property type="match status" value="1"/>
</dbReference>
<reference evidence="3 4" key="1">
    <citation type="submission" date="2019-05" db="EMBL/GenBank/DDBJ databases">
        <title>Mycolicibacterium sphagni ENV482 genome assembly.</title>
        <authorList>
            <person name="Chen W."/>
            <person name="Faulkner N.W."/>
            <person name="Hyman M.R."/>
        </authorList>
    </citation>
    <scope>NUCLEOTIDE SEQUENCE [LARGE SCALE GENOMIC DNA]</scope>
    <source>
        <strain evidence="3 4">ENV482</strain>
    </source>
</reference>
<gene>
    <name evidence="3" type="primary">rsmD</name>
    <name evidence="3" type="ORF">FEG63_15040</name>
</gene>
<dbReference type="EMBL" id="VBSB01000009">
    <property type="protein sequence ID" value="NTY60859.1"/>
    <property type="molecule type" value="Genomic_DNA"/>
</dbReference>
<evidence type="ECO:0000256" key="2">
    <source>
        <dbReference type="ARBA" id="ARBA00022679"/>
    </source>
</evidence>
<dbReference type="NCBIfam" id="TIGR00095">
    <property type="entry name" value="16S rRNA (guanine(966)-N(2))-methyltransferase RsmD"/>
    <property type="match status" value="1"/>
</dbReference>
<sequence length="183" mass="19250">MTRIVGGAAGGRRIDVPARGTRPTTDRVREALFNVLAARRDFDGLRVLDLYAGSGALGLEALSRGASSALFVESDSRAAAVIKRNIETLGLSGATVRRGAVATVLAAGAETPVDLVLADPPYEVSTAEIEAILASLERHGWLGPGSVVVVERPASSTELAWPADWTAWPVRRYGDTRVELAAC</sequence>
<organism evidence="3 4">
    <name type="scientific">Mycolicibacterium sphagni</name>
    <dbReference type="NCBI Taxonomy" id="1786"/>
    <lineage>
        <taxon>Bacteria</taxon>
        <taxon>Bacillati</taxon>
        <taxon>Actinomycetota</taxon>
        <taxon>Actinomycetes</taxon>
        <taxon>Mycobacteriales</taxon>
        <taxon>Mycobacteriaceae</taxon>
        <taxon>Mycolicibacterium</taxon>
    </lineage>
</organism>
<keyword evidence="1 3" id="KW-0489">Methyltransferase</keyword>
<keyword evidence="2 3" id="KW-0808">Transferase</keyword>
<comment type="caution">
    <text evidence="3">The sequence shown here is derived from an EMBL/GenBank/DDBJ whole genome shotgun (WGS) entry which is preliminary data.</text>
</comment>
<dbReference type="GO" id="GO:0052913">
    <property type="term" value="F:16S rRNA (guanine(966)-N(2))-methyltransferase activity"/>
    <property type="evidence" value="ECO:0007669"/>
    <property type="project" value="UniProtKB-EC"/>
</dbReference>
<dbReference type="Proteomes" id="UP000708347">
    <property type="component" value="Unassembled WGS sequence"/>
</dbReference>
<evidence type="ECO:0000256" key="1">
    <source>
        <dbReference type="ARBA" id="ARBA00022603"/>
    </source>
</evidence>
<protein>
    <submittedName>
        <fullName evidence="3">16S rRNA (Guanine(966)-N(2))-methyltransferase RsmD</fullName>
        <ecNumber evidence="3">2.1.1.171</ecNumber>
    </submittedName>
</protein>
<accession>A0ABX2JVN4</accession>
<dbReference type="CDD" id="cd02440">
    <property type="entry name" value="AdoMet_MTases"/>
    <property type="match status" value="1"/>
</dbReference>
<keyword evidence="4" id="KW-1185">Reference proteome</keyword>
<proteinExistence type="predicted"/>